<comment type="caution">
    <text evidence="1">The sequence shown here is derived from an EMBL/GenBank/DDBJ whole genome shotgun (WGS) entry which is preliminary data.</text>
</comment>
<evidence type="ECO:0000313" key="1">
    <source>
        <dbReference type="EMBL" id="EMO63210.1"/>
    </source>
</evidence>
<dbReference type="AlphaFoldDB" id="M6W285"/>
<dbReference type="EMBL" id="AKWF02000057">
    <property type="protein sequence ID" value="EMO63210.1"/>
    <property type="molecule type" value="Genomic_DNA"/>
</dbReference>
<sequence length="53" mass="6035">MSLLLFAIYGSPNFVNPGSLRAYSFFSIGIGTRFPVESSITRFQPEENRFPKF</sequence>
<protein>
    <submittedName>
        <fullName evidence="1">Uncharacterized protein</fullName>
    </submittedName>
</protein>
<dbReference type="Proteomes" id="UP000012159">
    <property type="component" value="Unassembled WGS sequence"/>
</dbReference>
<gene>
    <name evidence="1" type="ORF">LEP1GSC133_2211</name>
</gene>
<evidence type="ECO:0000313" key="2">
    <source>
        <dbReference type="Proteomes" id="UP000012159"/>
    </source>
</evidence>
<organism evidence="1 2">
    <name type="scientific">Leptospira borgpetersenii serovar Pomona str. 200901868</name>
    <dbReference type="NCBI Taxonomy" id="1192866"/>
    <lineage>
        <taxon>Bacteria</taxon>
        <taxon>Pseudomonadati</taxon>
        <taxon>Spirochaetota</taxon>
        <taxon>Spirochaetia</taxon>
        <taxon>Leptospirales</taxon>
        <taxon>Leptospiraceae</taxon>
        <taxon>Leptospira</taxon>
    </lineage>
</organism>
<name>M6W285_LEPBO</name>
<accession>M6W285</accession>
<reference evidence="1 2" key="1">
    <citation type="submission" date="2013-01" db="EMBL/GenBank/DDBJ databases">
        <authorList>
            <person name="Harkins D.M."/>
            <person name="Durkin A.S."/>
            <person name="Brinkac L.M."/>
            <person name="Haft D.H."/>
            <person name="Selengut J.D."/>
            <person name="Sanka R."/>
            <person name="DePew J."/>
            <person name="Purushe J."/>
            <person name="Picardeau M."/>
            <person name="Werts C."/>
            <person name="Goarant C."/>
            <person name="Vinetz J.M."/>
            <person name="Sutton G.G."/>
            <person name="Nierman W.C."/>
            <person name="Fouts D.E."/>
        </authorList>
    </citation>
    <scope>NUCLEOTIDE SEQUENCE [LARGE SCALE GENOMIC DNA]</scope>
    <source>
        <strain evidence="1 2">200901868</strain>
    </source>
</reference>
<proteinExistence type="predicted"/>